<reference evidence="1" key="1">
    <citation type="journal article" date="2015" name="Nature">
        <title>Complex archaea that bridge the gap between prokaryotes and eukaryotes.</title>
        <authorList>
            <person name="Spang A."/>
            <person name="Saw J.H."/>
            <person name="Jorgensen S.L."/>
            <person name="Zaremba-Niedzwiedzka K."/>
            <person name="Martijn J."/>
            <person name="Lind A.E."/>
            <person name="van Eijk R."/>
            <person name="Schleper C."/>
            <person name="Guy L."/>
            <person name="Ettema T.J."/>
        </authorList>
    </citation>
    <scope>NUCLEOTIDE SEQUENCE</scope>
</reference>
<dbReference type="EMBL" id="LAZR01004307">
    <property type="protein sequence ID" value="KKN09779.1"/>
    <property type="molecule type" value="Genomic_DNA"/>
</dbReference>
<dbReference type="AlphaFoldDB" id="A0A0F9MVL3"/>
<protein>
    <submittedName>
        <fullName evidence="1">Uncharacterized protein</fullName>
    </submittedName>
</protein>
<name>A0A0F9MVL3_9ZZZZ</name>
<comment type="caution">
    <text evidence="1">The sequence shown here is derived from an EMBL/GenBank/DDBJ whole genome shotgun (WGS) entry which is preliminary data.</text>
</comment>
<evidence type="ECO:0000313" key="1">
    <source>
        <dbReference type="EMBL" id="KKN09779.1"/>
    </source>
</evidence>
<accession>A0A0F9MVL3</accession>
<sequence>MVARYDAQSLLARFKCRMADWNPDGVAKVIVDLVPASSDELLPIARSKRFLFGIIVNTTGATPNDLEEFEVIAATDADGTGATVVKAHALGSTPDAIGDTVWLEVDVKQIREVLATATHVGVRAEVTTTTSQCTIVIIEERMEEHNSLTADYVS</sequence>
<organism evidence="1">
    <name type="scientific">marine sediment metagenome</name>
    <dbReference type="NCBI Taxonomy" id="412755"/>
    <lineage>
        <taxon>unclassified sequences</taxon>
        <taxon>metagenomes</taxon>
        <taxon>ecological metagenomes</taxon>
    </lineage>
</organism>
<proteinExistence type="predicted"/>
<gene>
    <name evidence="1" type="ORF">LCGC14_1043160</name>
</gene>